<protein>
    <submittedName>
        <fullName evidence="1">Uncharacterized protein</fullName>
    </submittedName>
</protein>
<reference evidence="1" key="1">
    <citation type="submission" date="2023-10" db="EMBL/GenBank/DDBJ databases">
        <authorList>
            <person name="Rodriguez Cubillos JULIANA M."/>
            <person name="De Vega J."/>
        </authorList>
    </citation>
    <scope>NUCLEOTIDE SEQUENCE</scope>
</reference>
<accession>A0ACB0JEV3</accession>
<proteinExistence type="predicted"/>
<name>A0ACB0JEV3_TRIPR</name>
<sequence length="122" mass="14621">MYPPPGMPNHGFYGQNYPYPNTFGYHHHTIFDQDNNIVERNPYPFDGPTFDRRMVQQGGYDRYGRILRPRPYYDSRYVFHGRVDPYTSYQSYYETPLLSYPQPLKPPEIHPFYSPGWLCPIM</sequence>
<organism evidence="1 2">
    <name type="scientific">Trifolium pratense</name>
    <name type="common">Red clover</name>
    <dbReference type="NCBI Taxonomy" id="57577"/>
    <lineage>
        <taxon>Eukaryota</taxon>
        <taxon>Viridiplantae</taxon>
        <taxon>Streptophyta</taxon>
        <taxon>Embryophyta</taxon>
        <taxon>Tracheophyta</taxon>
        <taxon>Spermatophyta</taxon>
        <taxon>Magnoliopsida</taxon>
        <taxon>eudicotyledons</taxon>
        <taxon>Gunneridae</taxon>
        <taxon>Pentapetalae</taxon>
        <taxon>rosids</taxon>
        <taxon>fabids</taxon>
        <taxon>Fabales</taxon>
        <taxon>Fabaceae</taxon>
        <taxon>Papilionoideae</taxon>
        <taxon>50 kb inversion clade</taxon>
        <taxon>NPAAA clade</taxon>
        <taxon>Hologalegina</taxon>
        <taxon>IRL clade</taxon>
        <taxon>Trifolieae</taxon>
        <taxon>Trifolium</taxon>
    </lineage>
</organism>
<dbReference type="Proteomes" id="UP001177021">
    <property type="component" value="Unassembled WGS sequence"/>
</dbReference>
<keyword evidence="2" id="KW-1185">Reference proteome</keyword>
<comment type="caution">
    <text evidence="1">The sequence shown here is derived from an EMBL/GenBank/DDBJ whole genome shotgun (WGS) entry which is preliminary data.</text>
</comment>
<evidence type="ECO:0000313" key="2">
    <source>
        <dbReference type="Proteomes" id="UP001177021"/>
    </source>
</evidence>
<evidence type="ECO:0000313" key="1">
    <source>
        <dbReference type="EMBL" id="CAJ2642791.1"/>
    </source>
</evidence>
<dbReference type="EMBL" id="CASHSV030000034">
    <property type="protein sequence ID" value="CAJ2642791.1"/>
    <property type="molecule type" value="Genomic_DNA"/>
</dbReference>
<gene>
    <name evidence="1" type="ORF">MILVUS5_LOCUS12200</name>
</gene>